<keyword evidence="3" id="KW-1185">Reference proteome</keyword>
<dbReference type="EMBL" id="KN826734">
    <property type="protein sequence ID" value="KIK78036.1"/>
    <property type="molecule type" value="Genomic_DNA"/>
</dbReference>
<evidence type="ECO:0000313" key="2">
    <source>
        <dbReference type="EMBL" id="KIK78036.1"/>
    </source>
</evidence>
<reference evidence="2 3" key="1">
    <citation type="submission" date="2014-04" db="EMBL/GenBank/DDBJ databases">
        <authorList>
            <consortium name="DOE Joint Genome Institute"/>
            <person name="Kuo A."/>
            <person name="Kohler A."/>
            <person name="Jargeat P."/>
            <person name="Nagy L.G."/>
            <person name="Floudas D."/>
            <person name="Copeland A."/>
            <person name="Barry K.W."/>
            <person name="Cichocki N."/>
            <person name="Veneault-Fourrey C."/>
            <person name="LaButti K."/>
            <person name="Lindquist E.A."/>
            <person name="Lipzen A."/>
            <person name="Lundell T."/>
            <person name="Morin E."/>
            <person name="Murat C."/>
            <person name="Sun H."/>
            <person name="Tunlid A."/>
            <person name="Henrissat B."/>
            <person name="Grigoriev I.V."/>
            <person name="Hibbett D.S."/>
            <person name="Martin F."/>
            <person name="Nordberg H.P."/>
            <person name="Cantor M.N."/>
            <person name="Hua S.X."/>
        </authorList>
    </citation>
    <scope>NUCLEOTIDE SEQUENCE [LARGE SCALE GENOMIC DNA]</scope>
    <source>
        <strain evidence="2 3">Ve08.2h10</strain>
    </source>
</reference>
<dbReference type="OrthoDB" id="10316880at2759"/>
<dbReference type="STRING" id="930991.A0A0D0D3C4"/>
<dbReference type="Proteomes" id="UP000054538">
    <property type="component" value="Unassembled WGS sequence"/>
</dbReference>
<name>A0A0D0D3C4_9AGAM</name>
<feature type="region of interest" description="Disordered" evidence="1">
    <location>
        <begin position="54"/>
        <end position="85"/>
    </location>
</feature>
<organism evidence="2 3">
    <name type="scientific">Paxillus rubicundulus Ve08.2h10</name>
    <dbReference type="NCBI Taxonomy" id="930991"/>
    <lineage>
        <taxon>Eukaryota</taxon>
        <taxon>Fungi</taxon>
        <taxon>Dikarya</taxon>
        <taxon>Basidiomycota</taxon>
        <taxon>Agaricomycotina</taxon>
        <taxon>Agaricomycetes</taxon>
        <taxon>Agaricomycetidae</taxon>
        <taxon>Boletales</taxon>
        <taxon>Paxilineae</taxon>
        <taxon>Paxillaceae</taxon>
        <taxon>Paxillus</taxon>
    </lineage>
</organism>
<feature type="compositionally biased region" description="Low complexity" evidence="1">
    <location>
        <begin position="63"/>
        <end position="73"/>
    </location>
</feature>
<feature type="compositionally biased region" description="Basic and acidic residues" evidence="1">
    <location>
        <begin position="75"/>
        <end position="85"/>
    </location>
</feature>
<feature type="region of interest" description="Disordered" evidence="1">
    <location>
        <begin position="1"/>
        <end position="33"/>
    </location>
</feature>
<evidence type="ECO:0000256" key="1">
    <source>
        <dbReference type="SAM" id="MobiDB-lite"/>
    </source>
</evidence>
<sequence length="139" mass="14678">MFPHHAATSGSNAAPAPRPSNIDPSLVSLPQGLDDDHIVPQVIASVQGYAPSSKVAGVHRLGKSSTTTSNKCTNKGKEKEKENIGVEKPKKCSQAIELDDNGEILPKAKWGCLQGANNYTAGDMTTLLDCVEDELPLGQ</sequence>
<protein>
    <submittedName>
        <fullName evidence="2">Uncharacterized protein</fullName>
    </submittedName>
</protein>
<evidence type="ECO:0000313" key="3">
    <source>
        <dbReference type="Proteomes" id="UP000054538"/>
    </source>
</evidence>
<dbReference type="HOGENOM" id="CLU_1845736_0_0_1"/>
<dbReference type="AlphaFoldDB" id="A0A0D0D3C4"/>
<proteinExistence type="predicted"/>
<gene>
    <name evidence="2" type="ORF">PAXRUDRAFT_17106</name>
</gene>
<dbReference type="InParanoid" id="A0A0D0D3C4"/>
<reference evidence="3" key="2">
    <citation type="submission" date="2015-01" db="EMBL/GenBank/DDBJ databases">
        <title>Evolutionary Origins and Diversification of the Mycorrhizal Mutualists.</title>
        <authorList>
            <consortium name="DOE Joint Genome Institute"/>
            <consortium name="Mycorrhizal Genomics Consortium"/>
            <person name="Kohler A."/>
            <person name="Kuo A."/>
            <person name="Nagy L.G."/>
            <person name="Floudas D."/>
            <person name="Copeland A."/>
            <person name="Barry K.W."/>
            <person name="Cichocki N."/>
            <person name="Veneault-Fourrey C."/>
            <person name="LaButti K."/>
            <person name="Lindquist E.A."/>
            <person name="Lipzen A."/>
            <person name="Lundell T."/>
            <person name="Morin E."/>
            <person name="Murat C."/>
            <person name="Riley R."/>
            <person name="Ohm R."/>
            <person name="Sun H."/>
            <person name="Tunlid A."/>
            <person name="Henrissat B."/>
            <person name="Grigoriev I.V."/>
            <person name="Hibbett D.S."/>
            <person name="Martin F."/>
        </authorList>
    </citation>
    <scope>NUCLEOTIDE SEQUENCE [LARGE SCALE GENOMIC DNA]</scope>
    <source>
        <strain evidence="3">Ve08.2h10</strain>
    </source>
</reference>
<accession>A0A0D0D3C4</accession>